<reference evidence="1" key="1">
    <citation type="submission" date="2020-07" db="EMBL/GenBank/DDBJ databases">
        <authorList>
            <person name="Lin J."/>
        </authorList>
    </citation>
    <scope>NUCLEOTIDE SEQUENCE</scope>
</reference>
<dbReference type="EMBL" id="LR862152">
    <property type="protein sequence ID" value="CAD1834675.1"/>
    <property type="molecule type" value="Genomic_DNA"/>
</dbReference>
<evidence type="ECO:0000313" key="1">
    <source>
        <dbReference type="EMBL" id="CAD1834675.1"/>
    </source>
</evidence>
<accession>A0A6V7PVA9</accession>
<organism evidence="1">
    <name type="scientific">Ananas comosus var. bracteatus</name>
    <name type="common">red pineapple</name>
    <dbReference type="NCBI Taxonomy" id="296719"/>
    <lineage>
        <taxon>Eukaryota</taxon>
        <taxon>Viridiplantae</taxon>
        <taxon>Streptophyta</taxon>
        <taxon>Embryophyta</taxon>
        <taxon>Tracheophyta</taxon>
        <taxon>Spermatophyta</taxon>
        <taxon>Magnoliopsida</taxon>
        <taxon>Liliopsida</taxon>
        <taxon>Poales</taxon>
        <taxon>Bromeliaceae</taxon>
        <taxon>Bromelioideae</taxon>
        <taxon>Ananas</taxon>
    </lineage>
</organism>
<gene>
    <name evidence="1" type="ORF">CB5_LOCUS17886</name>
</gene>
<protein>
    <submittedName>
        <fullName evidence="1">Uncharacterized protein</fullName>
    </submittedName>
</protein>
<sequence length="116" mass="13103">MLFFLQFADASSLIERSRQLSLTLYYSMLVSRIYDQWNKKLQDRVRKEIIANDAGSLSELGLTVGSATFDHSIRLWRLQVLPPIRPGIAGSPCRLLPPRIIDQSPSFARLSSSCCC</sequence>
<dbReference type="AlphaFoldDB" id="A0A6V7PVA9"/>
<proteinExistence type="predicted"/>
<name>A0A6V7PVA9_ANACO</name>